<evidence type="ECO:0000256" key="1">
    <source>
        <dbReference type="SAM" id="Phobius"/>
    </source>
</evidence>
<comment type="caution">
    <text evidence="4">The sequence shown here is derived from an EMBL/GenBank/DDBJ whole genome shotgun (WGS) entry which is preliminary data.</text>
</comment>
<keyword evidence="1" id="KW-1133">Transmembrane helix</keyword>
<dbReference type="Pfam" id="PF13349">
    <property type="entry name" value="DUF4097"/>
    <property type="match status" value="1"/>
</dbReference>
<dbReference type="OrthoDB" id="1890104at2"/>
<evidence type="ECO:0000313" key="5">
    <source>
        <dbReference type="Proteomes" id="UP000239863"/>
    </source>
</evidence>
<dbReference type="AlphaFoldDB" id="A0A2S6FXG3"/>
<accession>A0A2S6FXG3</accession>
<proteinExistence type="predicted"/>
<evidence type="ECO:0000313" key="4">
    <source>
        <dbReference type="EMBL" id="PPK48244.1"/>
    </source>
</evidence>
<keyword evidence="1" id="KW-0472">Membrane</keyword>
<dbReference type="STRING" id="37659.GCA_000703125_00440"/>
<feature type="transmembrane region" description="Helical" evidence="1">
    <location>
        <begin position="63"/>
        <end position="84"/>
    </location>
</feature>
<feature type="transmembrane region" description="Helical" evidence="1">
    <location>
        <begin position="31"/>
        <end position="51"/>
    </location>
</feature>
<name>A0A2S6FXG3_9CLOT</name>
<reference evidence="4 5" key="1">
    <citation type="submission" date="2018-02" db="EMBL/GenBank/DDBJ databases">
        <title>Genomic Encyclopedia of Archaeal and Bacterial Type Strains, Phase II (KMG-II): from individual species to whole genera.</title>
        <authorList>
            <person name="Goeker M."/>
        </authorList>
    </citation>
    <scope>NUCLEOTIDE SEQUENCE [LARGE SCALE GENOMIC DNA]</scope>
    <source>
        <strain evidence="4 5">DSM 15099</strain>
    </source>
</reference>
<protein>
    <submittedName>
        <fullName evidence="4">Putative adhesin</fullName>
    </submittedName>
</protein>
<sequence>MKKVGTFTLALSLIFLGAVLIIKQIDPAMSMTIFKFWPGIFIILGIEYLLVNRKQKHDKVSHSFNFGIIIVIIIFIIMEGFYGFKINVIDEFKSFDKAEVKEFNIDKYSDGRKINVDQELYSLNKNIKIDGVNAKITLKRSTGDSIRIVGDINVSDNYYDDIYRIKIEDKDGTIYVRLDDNQIKAINFVIYVPSSSNINLNFNNAEIKNEDDMSDSNLKINNNNGNFILNNFKSIGLNVNNGNINIKDTRNINISSNNIKAHILGDIEKLNIESNISSIDVKSSQINEADINCNNGKIKLESGNKSKLDLQASKGKITVDDKKISVNTFNKNEGDGNIKIKIDLGVINVDQANNDF</sequence>
<evidence type="ECO:0000259" key="2">
    <source>
        <dbReference type="Pfam" id="PF13349"/>
    </source>
</evidence>
<dbReference type="InterPro" id="IPR025164">
    <property type="entry name" value="Toastrack_DUF4097"/>
</dbReference>
<organism evidence="4 5">
    <name type="scientific">Clostridium algidicarnis DSM 15099</name>
    <dbReference type="NCBI Taxonomy" id="1121295"/>
    <lineage>
        <taxon>Bacteria</taxon>
        <taxon>Bacillati</taxon>
        <taxon>Bacillota</taxon>
        <taxon>Clostridia</taxon>
        <taxon>Eubacteriales</taxon>
        <taxon>Clostridiaceae</taxon>
        <taxon>Clostridium</taxon>
    </lineage>
</organism>
<evidence type="ECO:0000259" key="3">
    <source>
        <dbReference type="Pfam" id="PF18917"/>
    </source>
</evidence>
<dbReference type="RefSeq" id="WP_104409839.1">
    <property type="nucleotide sequence ID" value="NZ_PTIS01000008.1"/>
</dbReference>
<feature type="domain" description="LiaI-LiaF-like transmembrane region" evidence="3">
    <location>
        <begin position="8"/>
        <end position="47"/>
    </location>
</feature>
<dbReference type="Proteomes" id="UP000239863">
    <property type="component" value="Unassembled WGS sequence"/>
</dbReference>
<dbReference type="Pfam" id="PF18917">
    <property type="entry name" value="LiaI-LiaF-like_TM1"/>
    <property type="match status" value="1"/>
</dbReference>
<dbReference type="InterPro" id="IPR043726">
    <property type="entry name" value="LiaI-LiaF-like_TM1"/>
</dbReference>
<dbReference type="EMBL" id="PTIS01000008">
    <property type="protein sequence ID" value="PPK48244.1"/>
    <property type="molecule type" value="Genomic_DNA"/>
</dbReference>
<keyword evidence="1" id="KW-0812">Transmembrane</keyword>
<feature type="domain" description="DUF4097" evidence="2">
    <location>
        <begin position="125"/>
        <end position="350"/>
    </location>
</feature>
<gene>
    <name evidence="4" type="ORF">BD821_1083</name>
</gene>